<feature type="compositionally biased region" description="Polar residues" evidence="2">
    <location>
        <begin position="8"/>
        <end position="20"/>
    </location>
</feature>
<dbReference type="InterPro" id="IPR011012">
    <property type="entry name" value="Longin-like_dom_sf"/>
</dbReference>
<sequence length="233" mass="26269">MSDWFGSVVNSLSGSTQSDSKQAEKASNDKNGCHIYAVVVMRHYAQNEACRLTAEYDFSPLPMYMAKISREVTDLVSRTTAQEAFPDQSKCVDMENSMGMFYVKATSDPPPNQLVFVVAVNKFCTRYQALQFLQEAMHVYKVKGDVYRDNVGDSLKCPALRALMTQYKGKRDVLVDAQSKLDETKQIVMDTLDKLIHRQGNLDELIAKSQDMTQSTARLMRDAKRRNSCCAAM</sequence>
<dbReference type="SUPFAM" id="SSF64356">
    <property type="entry name" value="SNARE-like"/>
    <property type="match status" value="1"/>
</dbReference>
<evidence type="ECO:0000256" key="2">
    <source>
        <dbReference type="SAM" id="MobiDB-lite"/>
    </source>
</evidence>
<dbReference type="CDD" id="cd15843">
    <property type="entry name" value="R-SNARE"/>
    <property type="match status" value="1"/>
</dbReference>
<keyword evidence="1" id="KW-0175">Coiled coil</keyword>
<dbReference type="Gene3D" id="1.20.5.110">
    <property type="match status" value="1"/>
</dbReference>
<dbReference type="AlphaFoldDB" id="A0A061D0R2"/>
<dbReference type="EMBL" id="LK391707">
    <property type="protein sequence ID" value="CDR94233.1"/>
    <property type="molecule type" value="Genomic_DNA"/>
</dbReference>
<dbReference type="RefSeq" id="XP_012766419.1">
    <property type="nucleotide sequence ID" value="XM_012910965.1"/>
</dbReference>
<dbReference type="GO" id="GO:0005484">
    <property type="term" value="F:SNAP receptor activity"/>
    <property type="evidence" value="ECO:0007669"/>
    <property type="project" value="TreeGrafter"/>
</dbReference>
<dbReference type="PANTHER" id="PTHR45806:SF1">
    <property type="entry name" value="SYNAPTOBREVIN HOMOLOG YKT6"/>
    <property type="match status" value="1"/>
</dbReference>
<dbReference type="SUPFAM" id="SSF58038">
    <property type="entry name" value="SNARE fusion complex"/>
    <property type="match status" value="1"/>
</dbReference>
<dbReference type="STRING" id="5866.A0A061D0R2"/>
<feature type="domain" description="V-SNARE coiled-coil homology" evidence="3">
    <location>
        <begin position="173"/>
        <end position="233"/>
    </location>
</feature>
<protein>
    <recommendedName>
        <fullName evidence="3">V-SNARE coiled-coil homology domain-containing protein</fullName>
    </recommendedName>
</protein>
<evidence type="ECO:0000256" key="1">
    <source>
        <dbReference type="PROSITE-ProRule" id="PRU00290"/>
    </source>
</evidence>
<organism evidence="4 5">
    <name type="scientific">Babesia bigemina</name>
    <dbReference type="NCBI Taxonomy" id="5866"/>
    <lineage>
        <taxon>Eukaryota</taxon>
        <taxon>Sar</taxon>
        <taxon>Alveolata</taxon>
        <taxon>Apicomplexa</taxon>
        <taxon>Aconoidasida</taxon>
        <taxon>Piroplasmida</taxon>
        <taxon>Babesiidae</taxon>
        <taxon>Babesia</taxon>
    </lineage>
</organism>
<dbReference type="GO" id="GO:0005794">
    <property type="term" value="C:Golgi apparatus"/>
    <property type="evidence" value="ECO:0007669"/>
    <property type="project" value="TreeGrafter"/>
</dbReference>
<proteinExistence type="predicted"/>
<dbReference type="KEGG" id="bbig:BBBOND_0105420"/>
<dbReference type="InterPro" id="IPR042855">
    <property type="entry name" value="V_SNARE_CC"/>
</dbReference>
<dbReference type="Gene3D" id="3.30.450.50">
    <property type="entry name" value="Longin domain"/>
    <property type="match status" value="1"/>
</dbReference>
<dbReference type="Pfam" id="PF00957">
    <property type="entry name" value="Synaptobrevin"/>
    <property type="match status" value="1"/>
</dbReference>
<accession>A0A061D0R2</accession>
<name>A0A061D0R2_BABBI</name>
<gene>
    <name evidence="4" type="ORF">BBBOND_0105420</name>
</gene>
<dbReference type="VEuPathDB" id="PiroplasmaDB:BBBOND_0105420"/>
<reference evidence="5" key="1">
    <citation type="journal article" date="2014" name="Nucleic Acids Res.">
        <title>The evolutionary dynamics of variant antigen genes in Babesia reveal a history of genomic innovation underlying host-parasite interaction.</title>
        <authorList>
            <person name="Jackson A.P."/>
            <person name="Otto T.D."/>
            <person name="Darby A."/>
            <person name="Ramaprasad A."/>
            <person name="Xia D."/>
            <person name="Echaide I.E."/>
            <person name="Farber M."/>
            <person name="Gahlot S."/>
            <person name="Gamble J."/>
            <person name="Gupta D."/>
            <person name="Gupta Y."/>
            <person name="Jackson L."/>
            <person name="Malandrin L."/>
            <person name="Malas T.B."/>
            <person name="Moussa E."/>
            <person name="Nair M."/>
            <person name="Reid A.J."/>
            <person name="Sanders M."/>
            <person name="Sharma J."/>
            <person name="Tracey A."/>
            <person name="Quail M.A."/>
            <person name="Weir W."/>
            <person name="Wastling J.M."/>
            <person name="Hall N."/>
            <person name="Willadsen P."/>
            <person name="Lingelbach K."/>
            <person name="Shiels B."/>
            <person name="Tait A."/>
            <person name="Berriman M."/>
            <person name="Allred D.R."/>
            <person name="Pain A."/>
        </authorList>
    </citation>
    <scope>NUCLEOTIDE SEQUENCE [LARGE SCALE GENOMIC DNA]</scope>
    <source>
        <strain evidence="5">Bond</strain>
    </source>
</reference>
<evidence type="ECO:0000259" key="3">
    <source>
        <dbReference type="PROSITE" id="PS50892"/>
    </source>
</evidence>
<dbReference type="PROSITE" id="PS50892">
    <property type="entry name" value="V_SNARE"/>
    <property type="match status" value="1"/>
</dbReference>
<evidence type="ECO:0000313" key="5">
    <source>
        <dbReference type="Proteomes" id="UP000033188"/>
    </source>
</evidence>
<dbReference type="GO" id="GO:0006888">
    <property type="term" value="P:endoplasmic reticulum to Golgi vesicle-mediated transport"/>
    <property type="evidence" value="ECO:0007669"/>
    <property type="project" value="TreeGrafter"/>
</dbReference>
<feature type="region of interest" description="Disordered" evidence="2">
    <location>
        <begin position="1"/>
        <end position="26"/>
    </location>
</feature>
<dbReference type="PANTHER" id="PTHR45806">
    <property type="entry name" value="SYNAPTOBREVIN HOMOLOG YKT6"/>
    <property type="match status" value="1"/>
</dbReference>
<keyword evidence="5" id="KW-1185">Reference proteome</keyword>
<dbReference type="GeneID" id="24562774"/>
<dbReference type="Proteomes" id="UP000033188">
    <property type="component" value="Chromosome 1"/>
</dbReference>
<dbReference type="OMA" id="AVNNECT"/>
<dbReference type="OrthoDB" id="27923at2759"/>
<evidence type="ECO:0000313" key="4">
    <source>
        <dbReference type="EMBL" id="CDR94233.1"/>
    </source>
</evidence>